<evidence type="ECO:0000259" key="12">
    <source>
        <dbReference type="PROSITE" id="PS51175"/>
    </source>
</evidence>
<evidence type="ECO:0000313" key="14">
    <source>
        <dbReference type="EMBL" id="UOQ53753.1"/>
    </source>
</evidence>
<dbReference type="EC" id="3.2.1.14" evidence="3"/>
<evidence type="ECO:0000256" key="9">
    <source>
        <dbReference type="SAM" id="MobiDB-lite"/>
    </source>
</evidence>
<keyword evidence="5" id="KW-0677">Repeat</keyword>
<evidence type="ECO:0000256" key="4">
    <source>
        <dbReference type="ARBA" id="ARBA00022729"/>
    </source>
</evidence>
<dbReference type="InterPro" id="IPR011583">
    <property type="entry name" value="Chitinase_II/V-like_cat"/>
</dbReference>
<comment type="catalytic activity">
    <reaction evidence="1">
        <text>Random endo-hydrolysis of N-acetyl-beta-D-glucosaminide (1-&gt;4)-beta-linkages in chitin and chitodextrins.</text>
        <dbReference type="EC" id="3.2.1.14"/>
    </reaction>
</comment>
<dbReference type="InterPro" id="IPR026444">
    <property type="entry name" value="Secre_tail"/>
</dbReference>
<dbReference type="PROSITE" id="PS50915">
    <property type="entry name" value="CRYSTALLIN_BETA_GAMMA"/>
    <property type="match status" value="1"/>
</dbReference>
<evidence type="ECO:0000259" key="11">
    <source>
        <dbReference type="PROSITE" id="PS50915"/>
    </source>
</evidence>
<dbReference type="PANTHER" id="PTHR11177">
    <property type="entry name" value="CHITINASE"/>
    <property type="match status" value="1"/>
</dbReference>
<organism evidence="14 15">
    <name type="scientific">Hymenobacter cellulosivorans</name>
    <dbReference type="NCBI Taxonomy" id="2932249"/>
    <lineage>
        <taxon>Bacteria</taxon>
        <taxon>Pseudomonadati</taxon>
        <taxon>Bacteroidota</taxon>
        <taxon>Cytophagia</taxon>
        <taxon>Cytophagales</taxon>
        <taxon>Hymenobacteraceae</taxon>
        <taxon>Hymenobacter</taxon>
    </lineage>
</organism>
<protein>
    <recommendedName>
        <fullName evidence="3">chitinase</fullName>
        <ecNumber evidence="3">3.2.1.14</ecNumber>
    </recommendedName>
</protein>
<dbReference type="InterPro" id="IPR008979">
    <property type="entry name" value="Galactose-bd-like_sf"/>
</dbReference>
<dbReference type="Pfam" id="PF03422">
    <property type="entry name" value="CBM_6"/>
    <property type="match status" value="1"/>
</dbReference>
<feature type="domain" description="GH18" evidence="13">
    <location>
        <begin position="30"/>
        <end position="309"/>
    </location>
</feature>
<gene>
    <name evidence="14" type="ORF">MUN80_03095</name>
</gene>
<evidence type="ECO:0000313" key="15">
    <source>
        <dbReference type="Proteomes" id="UP000831785"/>
    </source>
</evidence>
<dbReference type="PROSITE" id="PS51910">
    <property type="entry name" value="GH18_2"/>
    <property type="match status" value="1"/>
</dbReference>
<evidence type="ECO:0000256" key="3">
    <source>
        <dbReference type="ARBA" id="ARBA00012729"/>
    </source>
</evidence>
<dbReference type="Gene3D" id="2.60.20.10">
    <property type="entry name" value="Crystallins"/>
    <property type="match status" value="1"/>
</dbReference>
<dbReference type="RefSeq" id="WP_244719500.1">
    <property type="nucleotide sequence ID" value="NZ_CP095049.1"/>
</dbReference>
<comment type="similarity">
    <text evidence="2">Belongs to the beta/gamma-crystallin family.</text>
</comment>
<dbReference type="Pfam" id="PF00704">
    <property type="entry name" value="Glyco_hydro_18"/>
    <property type="match status" value="1"/>
</dbReference>
<dbReference type="Gene3D" id="3.20.20.80">
    <property type="entry name" value="Glycosidases"/>
    <property type="match status" value="1"/>
</dbReference>
<feature type="region of interest" description="Disordered" evidence="9">
    <location>
        <begin position="408"/>
        <end position="432"/>
    </location>
</feature>
<feature type="domain" description="Beta/gamma crystallin 'Greek key'" evidence="11">
    <location>
        <begin position="315"/>
        <end position="359"/>
    </location>
</feature>
<dbReference type="SUPFAM" id="SSF49695">
    <property type="entry name" value="gamma-Crystallin-like"/>
    <property type="match status" value="1"/>
</dbReference>
<dbReference type="InterPro" id="IPR017853">
    <property type="entry name" value="GH"/>
</dbReference>
<evidence type="ECO:0000256" key="5">
    <source>
        <dbReference type="ARBA" id="ARBA00022737"/>
    </source>
</evidence>
<evidence type="ECO:0000256" key="10">
    <source>
        <dbReference type="SAM" id="SignalP"/>
    </source>
</evidence>
<dbReference type="InterPro" id="IPR006584">
    <property type="entry name" value="Cellulose-bd_IV"/>
</dbReference>
<dbReference type="SMART" id="SM00606">
    <property type="entry name" value="CBD_IV"/>
    <property type="match status" value="1"/>
</dbReference>
<keyword evidence="15" id="KW-1185">Reference proteome</keyword>
<evidence type="ECO:0000256" key="8">
    <source>
        <dbReference type="RuleBase" id="RU000489"/>
    </source>
</evidence>
<reference evidence="14 15" key="1">
    <citation type="submission" date="2022-04" db="EMBL/GenBank/DDBJ databases">
        <title>Hymenobacter sp. isolated from the air.</title>
        <authorList>
            <person name="Won M."/>
            <person name="Lee C.-M."/>
            <person name="Woen H.-Y."/>
            <person name="Kwon S.-W."/>
        </authorList>
    </citation>
    <scope>NUCLEOTIDE SEQUENCE [LARGE SCALE GENOMIC DNA]</scope>
    <source>
        <strain evidence="15">5116 S-27</strain>
    </source>
</reference>
<dbReference type="InterPro" id="IPR001064">
    <property type="entry name" value="Beta/gamma_crystallin"/>
</dbReference>
<dbReference type="Gene3D" id="2.60.120.260">
    <property type="entry name" value="Galactose-binding domain-like"/>
    <property type="match status" value="1"/>
</dbReference>
<evidence type="ECO:0000256" key="7">
    <source>
        <dbReference type="ARBA" id="ARBA00023295"/>
    </source>
</evidence>
<keyword evidence="6 8" id="KW-0378">Hydrolase</keyword>
<evidence type="ECO:0000256" key="2">
    <source>
        <dbReference type="ARBA" id="ARBA00009646"/>
    </source>
</evidence>
<evidence type="ECO:0000256" key="6">
    <source>
        <dbReference type="ARBA" id="ARBA00022801"/>
    </source>
</evidence>
<dbReference type="InterPro" id="IPR050314">
    <property type="entry name" value="Glycosyl_Hydrlase_18"/>
</dbReference>
<dbReference type="Gene3D" id="3.40.5.30">
    <property type="entry name" value="(Trans)glycosidases - domain 2"/>
    <property type="match status" value="1"/>
</dbReference>
<accession>A0ABY4FAP7</accession>
<dbReference type="EMBL" id="CP095049">
    <property type="protein sequence ID" value="UOQ53753.1"/>
    <property type="molecule type" value="Genomic_DNA"/>
</dbReference>
<dbReference type="SMART" id="SM00636">
    <property type="entry name" value="Glyco_18"/>
    <property type="match status" value="1"/>
</dbReference>
<feature type="signal peptide" evidence="10">
    <location>
        <begin position="1"/>
        <end position="28"/>
    </location>
</feature>
<dbReference type="NCBIfam" id="TIGR04183">
    <property type="entry name" value="Por_Secre_tail"/>
    <property type="match status" value="1"/>
</dbReference>
<keyword evidence="7 8" id="KW-0326">Glycosidase</keyword>
<dbReference type="InterPro" id="IPR011024">
    <property type="entry name" value="G_crystallin-like"/>
</dbReference>
<feature type="chain" id="PRO_5045542919" description="chitinase" evidence="10">
    <location>
        <begin position="29"/>
        <end position="625"/>
    </location>
</feature>
<evidence type="ECO:0000256" key="1">
    <source>
        <dbReference type="ARBA" id="ARBA00000822"/>
    </source>
</evidence>
<sequence length="625" mass="66218">MKTKTPLHALLASLLASLLLLGSVPAWAQFNVIGYLPSWTGDVNSVQYDKLTHINYAFLLPNADGTLRPIDNPAKLQSLVSTAHSRGVKVLISVGGWMNDGNPTEFTSIGNNATYTRNFATNLINFATQYGLDGIDIDWEHPNANTAGGYANVMQELGTQLHSRGKLLTTAVAGGTWAGPSILDRALAALDFVNVMAYDDAPPAHSTYQLASQSLAYWRGRGLPASKLVLGVPFYGQAGGETFASLVARGADPNADLFQGIGYNGIPTIKSKTNLAFDQASGIMIWQLAGDATGANSLLTAINQVVQQRNPVSTGVATVYRDCNYTGTATALPVGTYTLSQLQSRGILDNDVSSLKVNSGYEVVLYENDNFTGGTLTVGSAGNTCLVNNPLGTSNWNDKTTSLRVRAASGTGSRQLEAEAANTNSGMTAEPCSEGGQNMGYVDAGDYLVWTSINFPTTGQYLIEYRVASPSGGTISADLNAGATQLGSTAIPATGGWQNWTTVSKTVTVNAGTYNFGVFAQSGGWNINWVRISQGSGAAAVASRSSQQATETVDLYPNPVTNELLIRSDQDLTNSRYEVVDAQGQVWAQGAGPVTRLNVTKLPTGIYTLRLSLQGRTTITKRFVK</sequence>
<name>A0ABY4FAP7_9BACT</name>
<dbReference type="PANTHER" id="PTHR11177:SF317">
    <property type="entry name" value="CHITINASE 12-RELATED"/>
    <property type="match status" value="1"/>
</dbReference>
<dbReference type="GO" id="GO:0016787">
    <property type="term" value="F:hydrolase activity"/>
    <property type="evidence" value="ECO:0007669"/>
    <property type="project" value="UniProtKB-KW"/>
</dbReference>
<dbReference type="PROSITE" id="PS51175">
    <property type="entry name" value="CBM6"/>
    <property type="match status" value="1"/>
</dbReference>
<dbReference type="CDD" id="cd04080">
    <property type="entry name" value="CBM6_cellulase-like"/>
    <property type="match status" value="1"/>
</dbReference>
<dbReference type="InterPro" id="IPR001579">
    <property type="entry name" value="Glyco_hydro_18_chit_AS"/>
</dbReference>
<dbReference type="Pfam" id="PF18962">
    <property type="entry name" value="Por_Secre_tail"/>
    <property type="match status" value="1"/>
</dbReference>
<dbReference type="PROSITE" id="PS01095">
    <property type="entry name" value="GH18_1"/>
    <property type="match status" value="1"/>
</dbReference>
<keyword evidence="4 10" id="KW-0732">Signal</keyword>
<dbReference type="InterPro" id="IPR001223">
    <property type="entry name" value="Glyco_hydro18_cat"/>
</dbReference>
<proteinExistence type="inferred from homology"/>
<feature type="domain" description="CBM6" evidence="12">
    <location>
        <begin position="414"/>
        <end position="533"/>
    </location>
</feature>
<dbReference type="InterPro" id="IPR005084">
    <property type="entry name" value="CBM6"/>
</dbReference>
<dbReference type="Proteomes" id="UP000831785">
    <property type="component" value="Chromosome"/>
</dbReference>
<dbReference type="SUPFAM" id="SSF49785">
    <property type="entry name" value="Galactose-binding domain-like"/>
    <property type="match status" value="1"/>
</dbReference>
<dbReference type="SMART" id="SM00247">
    <property type="entry name" value="XTALbg"/>
    <property type="match status" value="1"/>
</dbReference>
<evidence type="ECO:0000259" key="13">
    <source>
        <dbReference type="PROSITE" id="PS51910"/>
    </source>
</evidence>
<dbReference type="SUPFAM" id="SSF51445">
    <property type="entry name" value="(Trans)glycosidases"/>
    <property type="match status" value="1"/>
</dbReference>